<keyword evidence="8 10" id="KW-1133">Transmembrane helix</keyword>
<evidence type="ECO:0000256" key="8">
    <source>
        <dbReference type="ARBA" id="ARBA00022989"/>
    </source>
</evidence>
<evidence type="ECO:0000256" key="9">
    <source>
        <dbReference type="ARBA" id="ARBA00023136"/>
    </source>
</evidence>
<keyword evidence="2 10" id="KW-0597">Phosphoprotein</keyword>
<feature type="transmembrane region" description="Helical" evidence="10">
    <location>
        <begin position="223"/>
        <end position="240"/>
    </location>
</feature>
<feature type="modified residue" description="FMN phosphoryl threonine" evidence="10">
    <location>
        <position position="161"/>
    </location>
</feature>
<comment type="caution">
    <text evidence="11">The sequence shown here is derived from an EMBL/GenBank/DDBJ whole genome shotgun (WGS) entry which is preliminary data.</text>
</comment>
<keyword evidence="7 10" id="KW-0249">Electron transport</keyword>
<feature type="transmembrane region" description="Helical" evidence="10">
    <location>
        <begin position="21"/>
        <end position="40"/>
    </location>
</feature>
<dbReference type="InterPro" id="IPR004338">
    <property type="entry name" value="NqrB/RnfD"/>
</dbReference>
<organism evidence="11 12">
    <name type="scientific">candidate division WOR_3 bacterium SM23_60</name>
    <dbReference type="NCBI Taxonomy" id="1703780"/>
    <lineage>
        <taxon>Bacteria</taxon>
        <taxon>Bacteria division WOR-3</taxon>
    </lineage>
</organism>
<dbReference type="Pfam" id="PF03116">
    <property type="entry name" value="NQR2_RnfD_RnfE"/>
    <property type="match status" value="1"/>
</dbReference>
<feature type="transmembrane region" description="Helical" evidence="10">
    <location>
        <begin position="120"/>
        <end position="138"/>
    </location>
</feature>
<keyword evidence="3 10" id="KW-0285">Flavoprotein</keyword>
<dbReference type="PANTHER" id="PTHR30578">
    <property type="entry name" value="ELECTRON TRANSPORT COMPLEX PROTEIN RNFD"/>
    <property type="match status" value="1"/>
</dbReference>
<feature type="transmembrane region" description="Helical" evidence="10">
    <location>
        <begin position="276"/>
        <end position="294"/>
    </location>
</feature>
<feature type="transmembrane region" description="Helical" evidence="10">
    <location>
        <begin position="192"/>
        <end position="216"/>
    </location>
</feature>
<name>A0A0S8GJ35_UNCW3</name>
<evidence type="ECO:0000256" key="6">
    <source>
        <dbReference type="ARBA" id="ARBA00022967"/>
    </source>
</evidence>
<dbReference type="InterPro" id="IPR011303">
    <property type="entry name" value="RnfD_bac"/>
</dbReference>
<evidence type="ECO:0000256" key="7">
    <source>
        <dbReference type="ARBA" id="ARBA00022982"/>
    </source>
</evidence>
<feature type="transmembrane region" description="Helical" evidence="10">
    <location>
        <begin position="95"/>
        <end position="113"/>
    </location>
</feature>
<keyword evidence="5 10" id="KW-0812">Transmembrane</keyword>
<gene>
    <name evidence="10" type="primary">rnfD</name>
    <name evidence="11" type="ORF">AMJ87_02925</name>
</gene>
<protein>
    <recommendedName>
        <fullName evidence="10">Ion-translocating oxidoreductase complex subunit D</fullName>
        <ecNumber evidence="10">7.-.-.-</ecNumber>
    </recommendedName>
    <alternativeName>
        <fullName evidence="10">Rnf electron transport complex subunit D</fullName>
    </alternativeName>
</protein>
<keyword evidence="1 10" id="KW-0813">Transport</keyword>
<dbReference type="EMBL" id="LJUO01000017">
    <property type="protein sequence ID" value="KPK73031.1"/>
    <property type="molecule type" value="Genomic_DNA"/>
</dbReference>
<evidence type="ECO:0000313" key="12">
    <source>
        <dbReference type="Proteomes" id="UP000051096"/>
    </source>
</evidence>
<dbReference type="EC" id="7.-.-.-" evidence="10"/>
<feature type="transmembrane region" description="Helical" evidence="10">
    <location>
        <begin position="46"/>
        <end position="63"/>
    </location>
</feature>
<accession>A0A0S8GJ35</accession>
<dbReference type="AlphaFoldDB" id="A0A0S8GJ35"/>
<evidence type="ECO:0000256" key="3">
    <source>
        <dbReference type="ARBA" id="ARBA00022630"/>
    </source>
</evidence>
<keyword evidence="9 10" id="KW-0472">Membrane</keyword>
<reference evidence="11 12" key="1">
    <citation type="journal article" date="2015" name="Microbiome">
        <title>Genomic resolution of linkages in carbon, nitrogen, and sulfur cycling among widespread estuary sediment bacteria.</title>
        <authorList>
            <person name="Baker B.J."/>
            <person name="Lazar C.S."/>
            <person name="Teske A.P."/>
            <person name="Dick G.J."/>
        </authorList>
    </citation>
    <scope>NUCLEOTIDE SEQUENCE [LARGE SCALE GENOMIC DNA]</scope>
    <source>
        <strain evidence="11">SM23_60</strain>
    </source>
</reference>
<keyword evidence="10" id="KW-1003">Cell membrane</keyword>
<evidence type="ECO:0000256" key="2">
    <source>
        <dbReference type="ARBA" id="ARBA00022553"/>
    </source>
</evidence>
<comment type="subcellular location">
    <subcellularLocation>
        <location evidence="10">Cell membrane</location>
        <topology evidence="10">Multi-pass membrane protein</topology>
    </subcellularLocation>
</comment>
<dbReference type="GO" id="GO:0022900">
    <property type="term" value="P:electron transport chain"/>
    <property type="evidence" value="ECO:0007669"/>
    <property type="project" value="UniProtKB-UniRule"/>
</dbReference>
<evidence type="ECO:0000256" key="1">
    <source>
        <dbReference type="ARBA" id="ARBA00022448"/>
    </source>
</evidence>
<dbReference type="Proteomes" id="UP000051096">
    <property type="component" value="Unassembled WGS sequence"/>
</dbReference>
<sequence length="334" mass="36006">MKDLFFVSASPHIRDTSSTTLAMRLVIIALLPALAFSIYIFGLRALIITVICVGASVICEAVMQKMLGKRITISDSSAVLTGLLLAFNMPPGVPLWLPVVGSAFAIIFAKQLFGGLGYNFVNPALAGRAFLTASWPLYMTKAWLPPAGGTLSGIDTITAATPLNLLKNPANYGDAATIIQQLNDFATIKNIFLGKIGGCIGETSALFLLIGGLFLLILRIIDYRIVFGYLGSVVVLAFVLPTEANVLFHLCAGGLFLGAFFMATDWVTSPVTRKGRWIFGIGCGILTMVIRVWGGFPEGVSYSILLMNVFTPAIDRLTRERIFGERGRTKEAKK</sequence>
<dbReference type="GO" id="GO:0055085">
    <property type="term" value="P:transmembrane transport"/>
    <property type="evidence" value="ECO:0007669"/>
    <property type="project" value="InterPro"/>
</dbReference>
<proteinExistence type="inferred from homology"/>
<comment type="subunit">
    <text evidence="10">The complex is composed of six subunits: RnfA, RnfB, RnfC, RnfD, RnfE and RnfG.</text>
</comment>
<keyword evidence="6 10" id="KW-1278">Translocase</keyword>
<comment type="function">
    <text evidence="10">Part of a membrane-bound complex that couples electron transfer with translocation of ions across the membrane.</text>
</comment>
<feature type="transmembrane region" description="Helical" evidence="10">
    <location>
        <begin position="246"/>
        <end position="264"/>
    </location>
</feature>
<dbReference type="NCBIfam" id="TIGR01946">
    <property type="entry name" value="rnfD"/>
    <property type="match status" value="1"/>
</dbReference>
<dbReference type="HAMAP" id="MF_00462">
    <property type="entry name" value="RsxD_RnfD"/>
    <property type="match status" value="1"/>
</dbReference>
<comment type="cofactor">
    <cofactor evidence="10">
        <name>FMN</name>
        <dbReference type="ChEBI" id="CHEBI:58210"/>
    </cofactor>
</comment>
<dbReference type="PATRIC" id="fig|1703780.3.peg.1228"/>
<evidence type="ECO:0000256" key="4">
    <source>
        <dbReference type="ARBA" id="ARBA00022643"/>
    </source>
</evidence>
<comment type="similarity">
    <text evidence="10">Belongs to the NqrB/RnfD family.</text>
</comment>
<dbReference type="GO" id="GO:0005886">
    <property type="term" value="C:plasma membrane"/>
    <property type="evidence" value="ECO:0007669"/>
    <property type="project" value="UniProtKB-SubCell"/>
</dbReference>
<evidence type="ECO:0000313" key="11">
    <source>
        <dbReference type="EMBL" id="KPK73031.1"/>
    </source>
</evidence>
<keyword evidence="4 10" id="KW-0288">FMN</keyword>
<dbReference type="PANTHER" id="PTHR30578:SF0">
    <property type="entry name" value="ION-TRANSLOCATING OXIDOREDUCTASE COMPLEX SUBUNIT D"/>
    <property type="match status" value="1"/>
</dbReference>
<evidence type="ECO:0000256" key="5">
    <source>
        <dbReference type="ARBA" id="ARBA00022692"/>
    </source>
</evidence>
<evidence type="ECO:0000256" key="10">
    <source>
        <dbReference type="HAMAP-Rule" id="MF_00462"/>
    </source>
</evidence>